<evidence type="ECO:0000313" key="2">
    <source>
        <dbReference type="EMBL" id="QJA81678.1"/>
    </source>
</evidence>
<reference evidence="1" key="1">
    <citation type="submission" date="2020-03" db="EMBL/GenBank/DDBJ databases">
        <title>The deep terrestrial virosphere.</title>
        <authorList>
            <person name="Holmfeldt K."/>
            <person name="Nilsson E."/>
            <person name="Simone D."/>
            <person name="Lopez-Fernandez M."/>
            <person name="Wu X."/>
            <person name="de Brujin I."/>
            <person name="Lundin D."/>
            <person name="Andersson A."/>
            <person name="Bertilsson S."/>
            <person name="Dopson M."/>
        </authorList>
    </citation>
    <scope>NUCLEOTIDE SEQUENCE</scope>
    <source>
        <strain evidence="2">MM415A00502</strain>
        <strain evidence="1">TM448A01450</strain>
        <strain evidence="3">TM448B01526</strain>
    </source>
</reference>
<evidence type="ECO:0000313" key="3">
    <source>
        <dbReference type="EMBL" id="QJH99224.1"/>
    </source>
</evidence>
<protein>
    <submittedName>
        <fullName evidence="1">Uncharacterized protein</fullName>
    </submittedName>
</protein>
<evidence type="ECO:0000313" key="1">
    <source>
        <dbReference type="EMBL" id="QJA49739.1"/>
    </source>
</evidence>
<dbReference type="EMBL" id="MT144152">
    <property type="protein sequence ID" value="QJA49739.1"/>
    <property type="molecule type" value="Genomic_DNA"/>
</dbReference>
<proteinExistence type="predicted"/>
<sequence length="111" mass="12714">MQTETQQQGKITLEDIEAFARKHGPRRTSQILSILGKRQHLYDALTSEVGQALFKQTMDEIDGLFSKIVDGQNTNGDVVKYNILKDIITDWARKLATYDKFKLQLTQKEAE</sequence>
<name>A0A6H1ZQH9_9ZZZZ</name>
<organism evidence="1">
    <name type="scientific">viral metagenome</name>
    <dbReference type="NCBI Taxonomy" id="1070528"/>
    <lineage>
        <taxon>unclassified sequences</taxon>
        <taxon>metagenomes</taxon>
        <taxon>organismal metagenomes</taxon>
    </lineage>
</organism>
<gene>
    <name evidence="2" type="ORF">MM415A00502_0002</name>
    <name evidence="1" type="ORF">TM448A01450_0005</name>
    <name evidence="3" type="ORF">TM448B01526_0006</name>
</gene>
<dbReference type="EMBL" id="MT144776">
    <property type="protein sequence ID" value="QJH99224.1"/>
    <property type="molecule type" value="Genomic_DNA"/>
</dbReference>
<accession>A0A6H1ZQH9</accession>
<dbReference type="EMBL" id="MT142467">
    <property type="protein sequence ID" value="QJA81678.1"/>
    <property type="molecule type" value="Genomic_DNA"/>
</dbReference>
<dbReference type="AlphaFoldDB" id="A0A6H1ZQH9"/>